<gene>
    <name evidence="1" type="ORF">SAMN04488007_3500</name>
</gene>
<reference evidence="2" key="1">
    <citation type="submission" date="2016-11" db="EMBL/GenBank/DDBJ databases">
        <authorList>
            <person name="Varghese N."/>
            <person name="Submissions S."/>
        </authorList>
    </citation>
    <scope>NUCLEOTIDE SEQUENCE [LARGE SCALE GENOMIC DNA]</scope>
    <source>
        <strain evidence="2">DSM 16478</strain>
    </source>
</reference>
<accession>A0A1M6U617</accession>
<sequence length="47" mass="5442">MFEVNGCIPYLIHENIVFMNRMKEKSSKSDFTMWALFVGPVLKGCTK</sequence>
<dbReference type="STRING" id="228958.SAMN04488007_3500"/>
<name>A0A1M6U617_9FLAO</name>
<dbReference type="AlphaFoldDB" id="A0A1M6U617"/>
<evidence type="ECO:0000313" key="1">
    <source>
        <dbReference type="EMBL" id="SHK64613.1"/>
    </source>
</evidence>
<keyword evidence="2" id="KW-1185">Reference proteome</keyword>
<dbReference type="EMBL" id="FQZX01000003">
    <property type="protein sequence ID" value="SHK64613.1"/>
    <property type="molecule type" value="Genomic_DNA"/>
</dbReference>
<proteinExistence type="predicted"/>
<dbReference type="Proteomes" id="UP000184314">
    <property type="component" value="Unassembled WGS sequence"/>
</dbReference>
<organism evidence="1 2">
    <name type="scientific">Maribacter aquivivus</name>
    <dbReference type="NCBI Taxonomy" id="228958"/>
    <lineage>
        <taxon>Bacteria</taxon>
        <taxon>Pseudomonadati</taxon>
        <taxon>Bacteroidota</taxon>
        <taxon>Flavobacteriia</taxon>
        <taxon>Flavobacteriales</taxon>
        <taxon>Flavobacteriaceae</taxon>
        <taxon>Maribacter</taxon>
    </lineage>
</organism>
<evidence type="ECO:0000313" key="2">
    <source>
        <dbReference type="Proteomes" id="UP000184314"/>
    </source>
</evidence>
<protein>
    <submittedName>
        <fullName evidence="1">Uncharacterized protein</fullName>
    </submittedName>
</protein>